<evidence type="ECO:0000259" key="2">
    <source>
        <dbReference type="Pfam" id="PF08669"/>
    </source>
</evidence>
<dbReference type="InterPro" id="IPR027266">
    <property type="entry name" value="TrmE/GcvT-like"/>
</dbReference>
<dbReference type="InterPro" id="IPR006222">
    <property type="entry name" value="GCVT_N"/>
</dbReference>
<dbReference type="InterPro" id="IPR028896">
    <property type="entry name" value="GcvT/YgfZ/DmdA"/>
</dbReference>
<evidence type="ECO:0000259" key="1">
    <source>
        <dbReference type="Pfam" id="PF01571"/>
    </source>
</evidence>
<sequence>MMRTTPFHPRLAELSQTQMWGNWSGYLSAVRYDLSSKHEYFGVRNAAGFFDTSPLYKYWIRGRDAELLCSFAFARDIRTLKLGRAQYTIWCDDGGFVMEDGVIFRFASDEFLLTSAEPNMGYLKQLSRLYDVEIVDASEDYASLAIQGPRSRDILEVLTPDISSLRYFGFAETKIANTPVTISRTGFSGDLGYEVIIPAAEALPVLDAILEAGQPHGLRPYGDEALGMTRIEAGLPLIGIEFNSSRYAWTADDRFTPDELGLGWLLKGIDDDSRPFIGRDSILRERAEGSSRWSTVGITVARSDFFELFDSRGQLAVPDEVPVSWESMLYSDKNKRIGYATSFMYSPVLQCHIGIARVKPKYAEPGTEVYIEQTVNHEYINVRATVTTMPFYSPERKTA</sequence>
<dbReference type="Pfam" id="PF08669">
    <property type="entry name" value="GCV_T_C"/>
    <property type="match status" value="1"/>
</dbReference>
<feature type="domain" description="Aminomethyltransferase C-terminal" evidence="2">
    <location>
        <begin position="325"/>
        <end position="392"/>
    </location>
</feature>
<dbReference type="InterPro" id="IPR013977">
    <property type="entry name" value="GcvT_C"/>
</dbReference>
<dbReference type="PANTHER" id="PTHR43757:SF2">
    <property type="entry name" value="AMINOMETHYLTRANSFERASE, MITOCHONDRIAL"/>
    <property type="match status" value="1"/>
</dbReference>
<organism evidence="3">
    <name type="scientific">freshwater metagenome</name>
    <dbReference type="NCBI Taxonomy" id="449393"/>
    <lineage>
        <taxon>unclassified sequences</taxon>
        <taxon>metagenomes</taxon>
        <taxon>ecological metagenomes</taxon>
    </lineage>
</organism>
<reference evidence="3" key="1">
    <citation type="submission" date="2020-05" db="EMBL/GenBank/DDBJ databases">
        <authorList>
            <person name="Chiriac C."/>
            <person name="Salcher M."/>
            <person name="Ghai R."/>
            <person name="Kavagutti S V."/>
        </authorList>
    </citation>
    <scope>NUCLEOTIDE SEQUENCE</scope>
</reference>
<feature type="domain" description="GCVT N-terminal" evidence="1">
    <location>
        <begin position="21"/>
        <end position="267"/>
    </location>
</feature>
<dbReference type="AlphaFoldDB" id="A0A6J7AT97"/>
<proteinExistence type="predicted"/>
<dbReference type="SUPFAM" id="SSF103025">
    <property type="entry name" value="Folate-binding domain"/>
    <property type="match status" value="1"/>
</dbReference>
<dbReference type="PIRSF" id="PIRSF006487">
    <property type="entry name" value="GcvT"/>
    <property type="match status" value="1"/>
</dbReference>
<dbReference type="Gene3D" id="3.30.1360.120">
    <property type="entry name" value="Probable tRNA modification gtpase trme, domain 1"/>
    <property type="match status" value="1"/>
</dbReference>
<gene>
    <name evidence="3" type="ORF">UFOPK3204_01927</name>
</gene>
<evidence type="ECO:0000313" key="3">
    <source>
        <dbReference type="EMBL" id="CAB4836112.1"/>
    </source>
</evidence>
<dbReference type="Pfam" id="PF01571">
    <property type="entry name" value="GCV_T"/>
    <property type="match status" value="1"/>
</dbReference>
<accession>A0A6J7AT97</accession>
<protein>
    <submittedName>
        <fullName evidence="3">Unannotated protein</fullName>
    </submittedName>
</protein>
<name>A0A6J7AT97_9ZZZZ</name>
<dbReference type="EMBL" id="CAFABK010000175">
    <property type="protein sequence ID" value="CAB4836112.1"/>
    <property type="molecule type" value="Genomic_DNA"/>
</dbReference>
<dbReference type="SUPFAM" id="SSF101790">
    <property type="entry name" value="Aminomethyltransferase beta-barrel domain"/>
    <property type="match status" value="1"/>
</dbReference>
<dbReference type="InterPro" id="IPR029043">
    <property type="entry name" value="GcvT/YgfZ_C"/>
</dbReference>
<dbReference type="PANTHER" id="PTHR43757">
    <property type="entry name" value="AMINOMETHYLTRANSFERASE"/>
    <property type="match status" value="1"/>
</dbReference>